<gene>
    <name evidence="1" type="ORF">ENSA5_25700</name>
</gene>
<name>A0A2S9YAS1_9BACT</name>
<evidence type="ECO:0000313" key="1">
    <source>
        <dbReference type="EMBL" id="PRQ02111.1"/>
    </source>
</evidence>
<dbReference type="Proteomes" id="UP000237968">
    <property type="component" value="Unassembled WGS sequence"/>
</dbReference>
<evidence type="ECO:0008006" key="3">
    <source>
        <dbReference type="Google" id="ProtNLM"/>
    </source>
</evidence>
<keyword evidence="2" id="KW-1185">Reference proteome</keyword>
<evidence type="ECO:0000313" key="2">
    <source>
        <dbReference type="Proteomes" id="UP000237968"/>
    </source>
</evidence>
<dbReference type="EMBL" id="PVNK01000127">
    <property type="protein sequence ID" value="PRQ02111.1"/>
    <property type="molecule type" value="Genomic_DNA"/>
</dbReference>
<accession>A0A2S9YAS1</accession>
<protein>
    <recommendedName>
        <fullName evidence="3">Lipoprotein</fullName>
    </recommendedName>
</protein>
<dbReference type="PROSITE" id="PS51257">
    <property type="entry name" value="PROKAR_LIPOPROTEIN"/>
    <property type="match status" value="1"/>
</dbReference>
<organism evidence="1 2">
    <name type="scientific">Enhygromyxa salina</name>
    <dbReference type="NCBI Taxonomy" id="215803"/>
    <lineage>
        <taxon>Bacteria</taxon>
        <taxon>Pseudomonadati</taxon>
        <taxon>Myxococcota</taxon>
        <taxon>Polyangia</taxon>
        <taxon>Nannocystales</taxon>
        <taxon>Nannocystaceae</taxon>
        <taxon>Enhygromyxa</taxon>
    </lineage>
</organism>
<dbReference type="AlphaFoldDB" id="A0A2S9YAS1"/>
<sequence>MRVHWRTLAFGAVLLGCHREPVPSEQYAACDSICETVACVDPGIEADALERCVSYCYDKADASVEQGTACEDAFARGLSCLAELSCSEYEVWATSGPGASCPSARAEVEDACQGIELDAHILPP</sequence>
<comment type="caution">
    <text evidence="1">The sequence shown here is derived from an EMBL/GenBank/DDBJ whole genome shotgun (WGS) entry which is preliminary data.</text>
</comment>
<reference evidence="1 2" key="1">
    <citation type="submission" date="2018-03" db="EMBL/GenBank/DDBJ databases">
        <title>Draft Genome Sequences of the Obligatory Marine Myxobacteria Enhygromyxa salina SWB005.</title>
        <authorList>
            <person name="Poehlein A."/>
            <person name="Moghaddam J.A."/>
            <person name="Harms H."/>
            <person name="Alanjari M."/>
            <person name="Koenig G.M."/>
            <person name="Daniel R."/>
            <person name="Schaeberle T.F."/>
        </authorList>
    </citation>
    <scope>NUCLEOTIDE SEQUENCE [LARGE SCALE GENOMIC DNA]</scope>
    <source>
        <strain evidence="1 2">SWB005</strain>
    </source>
</reference>
<proteinExistence type="predicted"/>